<evidence type="ECO:0000256" key="2">
    <source>
        <dbReference type="SAM" id="Phobius"/>
    </source>
</evidence>
<evidence type="ECO:0000313" key="5">
    <source>
        <dbReference type="Proteomes" id="UP000681075"/>
    </source>
</evidence>
<organism evidence="4 5">
    <name type="scientific">Roseiterribacter gracilis</name>
    <dbReference type="NCBI Taxonomy" id="2812848"/>
    <lineage>
        <taxon>Bacteria</taxon>
        <taxon>Pseudomonadati</taxon>
        <taxon>Pseudomonadota</taxon>
        <taxon>Alphaproteobacteria</taxon>
        <taxon>Rhodospirillales</taxon>
        <taxon>Roseiterribacteraceae</taxon>
        <taxon>Roseiterribacter</taxon>
    </lineage>
</organism>
<gene>
    <name evidence="4" type="ORF">TMPK1_05660</name>
</gene>
<evidence type="ECO:0000256" key="1">
    <source>
        <dbReference type="SAM" id="Coils"/>
    </source>
</evidence>
<feature type="domain" description="Mce/MlaD" evidence="3">
    <location>
        <begin position="37"/>
        <end position="114"/>
    </location>
</feature>
<keyword evidence="5" id="KW-1185">Reference proteome</keyword>
<dbReference type="PANTHER" id="PTHR36698">
    <property type="entry name" value="BLL5892 PROTEIN"/>
    <property type="match status" value="1"/>
</dbReference>
<dbReference type="Pfam" id="PF02470">
    <property type="entry name" value="MlaD"/>
    <property type="match status" value="1"/>
</dbReference>
<sequence>METRANYVQVGAFVLAVLAGLALFAIWMTRSGDKGTAYYTYFSGSVTGLNVGSPVRYRGVPVGSVDDIVIDPENIERIRVTMRIRPDAPIQVDAVASLESAGITGGSYVQIKGGRKGTPRLESKDGEIPVIPSEPGLLGSLADQAPQLLQNLVTLSERANEFLSPDNSKALAGILADLKTLTQQLSGAGPDLASAMKNLDRLSQDLRTEVPKLTQSLQSSLKEIDGMSADLHGLVRENRAPIRDFSNNGLVQLTAAIADLRRLIDSLSRVAERVDRDPREFLFGGTGRGVDPRQGVPTR</sequence>
<reference evidence="4" key="1">
    <citation type="submission" date="2021-02" db="EMBL/GenBank/DDBJ databases">
        <title>Genome sequence of Rhodospirillales sp. strain TMPK1 isolated from soil.</title>
        <authorList>
            <person name="Nakai R."/>
            <person name="Kusada H."/>
            <person name="Tamaki H."/>
        </authorList>
    </citation>
    <scope>NUCLEOTIDE SEQUENCE</scope>
    <source>
        <strain evidence="4">TMPK1</strain>
    </source>
</reference>
<protein>
    <submittedName>
        <fullName evidence="4">ABC transporter permease</fullName>
    </submittedName>
</protein>
<keyword evidence="2" id="KW-1133">Transmembrane helix</keyword>
<comment type="caution">
    <text evidence="4">The sequence shown here is derived from an EMBL/GenBank/DDBJ whole genome shotgun (WGS) entry which is preliminary data.</text>
</comment>
<dbReference type="PANTHER" id="PTHR36698:SF2">
    <property type="entry name" value="MCE_MLAD DOMAIN-CONTAINING PROTEIN"/>
    <property type="match status" value="1"/>
</dbReference>
<evidence type="ECO:0000259" key="3">
    <source>
        <dbReference type="Pfam" id="PF02470"/>
    </source>
</evidence>
<name>A0A8S8X9Q5_9PROT</name>
<evidence type="ECO:0000313" key="4">
    <source>
        <dbReference type="EMBL" id="GIL38329.1"/>
    </source>
</evidence>
<keyword evidence="2" id="KW-0812">Transmembrane</keyword>
<dbReference type="AlphaFoldDB" id="A0A8S8X9Q5"/>
<accession>A0A8S8X9Q5</accession>
<feature type="transmembrane region" description="Helical" evidence="2">
    <location>
        <begin position="6"/>
        <end position="27"/>
    </location>
</feature>
<dbReference type="InterPro" id="IPR003399">
    <property type="entry name" value="Mce/MlaD"/>
</dbReference>
<feature type="coiled-coil region" evidence="1">
    <location>
        <begin position="250"/>
        <end position="277"/>
    </location>
</feature>
<dbReference type="RefSeq" id="WP_420241311.1">
    <property type="nucleotide sequence ID" value="NZ_BOPV01000001.1"/>
</dbReference>
<dbReference type="EMBL" id="BOPV01000001">
    <property type="protein sequence ID" value="GIL38329.1"/>
    <property type="molecule type" value="Genomic_DNA"/>
</dbReference>
<dbReference type="Proteomes" id="UP000681075">
    <property type="component" value="Unassembled WGS sequence"/>
</dbReference>
<keyword evidence="1" id="KW-0175">Coiled coil</keyword>
<keyword evidence="2" id="KW-0472">Membrane</keyword>
<proteinExistence type="predicted"/>